<name>A0A0L0G9M6_9EUKA</name>
<gene>
    <name evidence="2" type="ORF">SARC_02106</name>
</gene>
<reference evidence="2 3" key="1">
    <citation type="submission" date="2011-02" db="EMBL/GenBank/DDBJ databases">
        <title>The Genome Sequence of Sphaeroforma arctica JP610.</title>
        <authorList>
            <consortium name="The Broad Institute Genome Sequencing Platform"/>
            <person name="Russ C."/>
            <person name="Cuomo C."/>
            <person name="Young S.K."/>
            <person name="Zeng Q."/>
            <person name="Gargeya S."/>
            <person name="Alvarado L."/>
            <person name="Berlin A."/>
            <person name="Chapman S.B."/>
            <person name="Chen Z."/>
            <person name="Freedman E."/>
            <person name="Gellesch M."/>
            <person name="Goldberg J."/>
            <person name="Griggs A."/>
            <person name="Gujja S."/>
            <person name="Heilman E."/>
            <person name="Heiman D."/>
            <person name="Howarth C."/>
            <person name="Mehta T."/>
            <person name="Neiman D."/>
            <person name="Pearson M."/>
            <person name="Roberts A."/>
            <person name="Saif S."/>
            <person name="Shea T."/>
            <person name="Shenoy N."/>
            <person name="Sisk P."/>
            <person name="Stolte C."/>
            <person name="Sykes S."/>
            <person name="White J."/>
            <person name="Yandava C."/>
            <person name="Burger G."/>
            <person name="Gray M.W."/>
            <person name="Holland P.W.H."/>
            <person name="King N."/>
            <person name="Lang F.B.F."/>
            <person name="Roger A.J."/>
            <person name="Ruiz-Trillo I."/>
            <person name="Haas B."/>
            <person name="Nusbaum C."/>
            <person name="Birren B."/>
        </authorList>
    </citation>
    <scope>NUCLEOTIDE SEQUENCE [LARGE SCALE GENOMIC DNA]</scope>
    <source>
        <strain evidence="2 3">JP610</strain>
    </source>
</reference>
<feature type="compositionally biased region" description="Polar residues" evidence="1">
    <location>
        <begin position="7"/>
        <end position="17"/>
    </location>
</feature>
<protein>
    <submittedName>
        <fullName evidence="2">Uncharacterized protein</fullName>
    </submittedName>
</protein>
<dbReference type="RefSeq" id="XP_014159634.1">
    <property type="nucleotide sequence ID" value="XM_014304159.1"/>
</dbReference>
<proteinExistence type="predicted"/>
<evidence type="ECO:0000313" key="2">
    <source>
        <dbReference type="EMBL" id="KNC85732.1"/>
    </source>
</evidence>
<dbReference type="EMBL" id="KQ241687">
    <property type="protein sequence ID" value="KNC85732.1"/>
    <property type="molecule type" value="Genomic_DNA"/>
</dbReference>
<feature type="region of interest" description="Disordered" evidence="1">
    <location>
        <begin position="1"/>
        <end position="21"/>
    </location>
</feature>
<evidence type="ECO:0000256" key="1">
    <source>
        <dbReference type="SAM" id="MobiDB-lite"/>
    </source>
</evidence>
<keyword evidence="3" id="KW-1185">Reference proteome</keyword>
<sequence>MKITSRADGSSPATFIASSEEDDPTGSFQYYNDLNCTEREYAFSGVYIETITTGRETCNNDANGEVSMLIKEANEKKPTALHKTISVVVYPDRNCPFNVVASESLVPSDGSCGPWTGKQSSKFIRESSDSTVGDIVVYKDDDCAIVDEYLSANLEEIDAGLDQGPSCRNSDRVDSYGISFP</sequence>
<accession>A0A0L0G9M6</accession>
<organism evidence="2 3">
    <name type="scientific">Sphaeroforma arctica JP610</name>
    <dbReference type="NCBI Taxonomy" id="667725"/>
    <lineage>
        <taxon>Eukaryota</taxon>
        <taxon>Ichthyosporea</taxon>
        <taxon>Ichthyophonida</taxon>
        <taxon>Sphaeroforma</taxon>
    </lineage>
</organism>
<dbReference type="Proteomes" id="UP000054560">
    <property type="component" value="Unassembled WGS sequence"/>
</dbReference>
<dbReference type="AlphaFoldDB" id="A0A0L0G9M6"/>
<dbReference type="GeneID" id="25902610"/>
<evidence type="ECO:0000313" key="3">
    <source>
        <dbReference type="Proteomes" id="UP000054560"/>
    </source>
</evidence>